<evidence type="ECO:0000313" key="10">
    <source>
        <dbReference type="Proteomes" id="UP000249619"/>
    </source>
</evidence>
<dbReference type="Proteomes" id="UP000249619">
    <property type="component" value="Unassembled WGS sequence"/>
</dbReference>
<dbReference type="InterPro" id="IPR050121">
    <property type="entry name" value="Cytochrome_P450_monoxygenase"/>
</dbReference>
<dbReference type="PRINTS" id="PR00465">
    <property type="entry name" value="EP450IV"/>
</dbReference>
<feature type="domain" description="NmrA-like" evidence="8">
    <location>
        <begin position="476"/>
        <end position="621"/>
    </location>
</feature>
<evidence type="ECO:0000256" key="2">
    <source>
        <dbReference type="ARBA" id="ARBA00010617"/>
    </source>
</evidence>
<keyword evidence="7" id="KW-0472">Membrane</keyword>
<keyword evidence="7" id="KW-1133">Transmembrane helix</keyword>
<accession>A0A364MYC9</accession>
<gene>
    <name evidence="9" type="ORF">DDE83_006621</name>
</gene>
<keyword evidence="5" id="KW-0408">Iron</keyword>
<dbReference type="PANTHER" id="PTHR24305">
    <property type="entry name" value="CYTOCHROME P450"/>
    <property type="match status" value="1"/>
</dbReference>
<dbReference type="CDD" id="cd11062">
    <property type="entry name" value="CYP58-like"/>
    <property type="match status" value="1"/>
</dbReference>
<evidence type="ECO:0000256" key="6">
    <source>
        <dbReference type="ARBA" id="ARBA00023033"/>
    </source>
</evidence>
<evidence type="ECO:0000259" key="8">
    <source>
        <dbReference type="Pfam" id="PF05368"/>
    </source>
</evidence>
<dbReference type="OrthoDB" id="5283654at2759"/>
<dbReference type="InterPro" id="IPR036396">
    <property type="entry name" value="Cyt_P450_sf"/>
</dbReference>
<feature type="transmembrane region" description="Helical" evidence="7">
    <location>
        <begin position="7"/>
        <end position="37"/>
    </location>
</feature>
<keyword evidence="6" id="KW-0503">Monooxygenase</keyword>
<sequence>MMRCQDVVVIVSGVSRASAVVIAVTTYLLCVAVYRLFLSPVARFPGPILAALTFAYEGYFDIFKEGGGRYWVEINRMHDTYGPIVRINPWEVHIRDPEWNEAYKMKAKASKPSWFYRSQGPPNTVLQSGPHELHRMRRQALLPVYATPVVHSREKVYENLIHKLIGRFKGFKGTGKVVTLGDAFRCLAIDVTCTTSLGRDFGFVEVEDFENEMFLVGRTFGRMNMVTRQVGHWLFEVLRARPRFGKGAQLPPGVIRVLRFRNMVMEAIREDYNAAIASKDGEPGAAKTKRSTGDPPAGFTTAAAHILASNLPAHEKVMTRVVDEVWLNINAGIETEGVMMTFAVFMLLSHPSKLQCLRTELGDLELRLGRLPSFQELRDLPYLTAVIQESFRLNHPVSSRLPRYDPHNNMAYGDMVIPKGVHVSISLYDNYLNPDVFEDPYTFKPERWLDGEERKRLRNLPHLLHKLAQKSSGIGNKIAVIGHRGWAARPIVQALSTASTQPIRILRRGNSDDESLPSNIETVAYSWDQESNLEAALQGVDILISLIGHDGLDQQKKLIGPMKRAGVKLFAPSDLALPYTAEERANVAVPRAKEELEHLLNDAGMPFVTVCIGNFTSFALQSPSRDYVAAGYASIFPHSPPSSLSGRTIGLNELHPTGREIAAAMEERNNNPPFLYGEPAQIAHDSVENARLQAMRGDLAALVRKKMGDGTHGVGTDLWDVPEYAKKDIRELIVGGELAREQPYIQPNEDTVHYLDQYFSST</sequence>
<dbReference type="EMBL" id="QGDH01000104">
    <property type="protein sequence ID" value="RAR07184.1"/>
    <property type="molecule type" value="Genomic_DNA"/>
</dbReference>
<dbReference type="GO" id="GO:0016705">
    <property type="term" value="F:oxidoreductase activity, acting on paired donors, with incorporation or reduction of molecular oxygen"/>
    <property type="evidence" value="ECO:0007669"/>
    <property type="project" value="InterPro"/>
</dbReference>
<dbReference type="GO" id="GO:0004497">
    <property type="term" value="F:monooxygenase activity"/>
    <property type="evidence" value="ECO:0007669"/>
    <property type="project" value="UniProtKB-KW"/>
</dbReference>
<keyword evidence="10" id="KW-1185">Reference proteome</keyword>
<dbReference type="SUPFAM" id="SSF48264">
    <property type="entry name" value="Cytochrome P450"/>
    <property type="match status" value="1"/>
</dbReference>
<dbReference type="SUPFAM" id="SSF51735">
    <property type="entry name" value="NAD(P)-binding Rossmann-fold domains"/>
    <property type="match status" value="1"/>
</dbReference>
<dbReference type="InterPro" id="IPR036291">
    <property type="entry name" value="NAD(P)-bd_dom_sf"/>
</dbReference>
<keyword evidence="3" id="KW-0479">Metal-binding</keyword>
<comment type="caution">
    <text evidence="9">The sequence shown here is derived from an EMBL/GenBank/DDBJ whole genome shotgun (WGS) entry which is preliminary data.</text>
</comment>
<dbReference type="GO" id="GO:0005506">
    <property type="term" value="F:iron ion binding"/>
    <property type="evidence" value="ECO:0007669"/>
    <property type="project" value="InterPro"/>
</dbReference>
<evidence type="ECO:0000256" key="4">
    <source>
        <dbReference type="ARBA" id="ARBA00023002"/>
    </source>
</evidence>
<evidence type="ECO:0000256" key="1">
    <source>
        <dbReference type="ARBA" id="ARBA00001971"/>
    </source>
</evidence>
<evidence type="ECO:0000256" key="7">
    <source>
        <dbReference type="SAM" id="Phobius"/>
    </source>
</evidence>
<dbReference type="PANTHER" id="PTHR24305:SF157">
    <property type="entry name" value="N-ACETYLTRYPTOPHAN 6-HYDROXYLASE IVOC-RELATED"/>
    <property type="match status" value="1"/>
</dbReference>
<comment type="similarity">
    <text evidence="2">Belongs to the cytochrome P450 family.</text>
</comment>
<keyword evidence="7" id="KW-0812">Transmembrane</keyword>
<evidence type="ECO:0000256" key="5">
    <source>
        <dbReference type="ARBA" id="ARBA00023004"/>
    </source>
</evidence>
<dbReference type="Pfam" id="PF00067">
    <property type="entry name" value="p450"/>
    <property type="match status" value="1"/>
</dbReference>
<dbReference type="InterPro" id="IPR002403">
    <property type="entry name" value="Cyt_P450_E_grp-IV"/>
</dbReference>
<dbReference type="InterPro" id="IPR008030">
    <property type="entry name" value="NmrA-like"/>
</dbReference>
<dbReference type="InterPro" id="IPR001128">
    <property type="entry name" value="Cyt_P450"/>
</dbReference>
<name>A0A364MYC9_STELY</name>
<organism evidence="9 10">
    <name type="scientific">Stemphylium lycopersici</name>
    <name type="common">Tomato gray leaf spot disease fungus</name>
    <name type="synonym">Thyrospora lycopersici</name>
    <dbReference type="NCBI Taxonomy" id="183478"/>
    <lineage>
        <taxon>Eukaryota</taxon>
        <taxon>Fungi</taxon>
        <taxon>Dikarya</taxon>
        <taxon>Ascomycota</taxon>
        <taxon>Pezizomycotina</taxon>
        <taxon>Dothideomycetes</taxon>
        <taxon>Pleosporomycetidae</taxon>
        <taxon>Pleosporales</taxon>
        <taxon>Pleosporineae</taxon>
        <taxon>Pleosporaceae</taxon>
        <taxon>Stemphylium</taxon>
    </lineage>
</organism>
<dbReference type="Gene3D" id="1.10.630.10">
    <property type="entry name" value="Cytochrome P450"/>
    <property type="match status" value="1"/>
</dbReference>
<dbReference type="Gene3D" id="3.40.50.720">
    <property type="entry name" value="NAD(P)-binding Rossmann-like Domain"/>
    <property type="match status" value="1"/>
</dbReference>
<dbReference type="AlphaFoldDB" id="A0A364MYC9"/>
<dbReference type="GO" id="GO:0020037">
    <property type="term" value="F:heme binding"/>
    <property type="evidence" value="ECO:0007669"/>
    <property type="project" value="InterPro"/>
</dbReference>
<evidence type="ECO:0000313" key="9">
    <source>
        <dbReference type="EMBL" id="RAR07184.1"/>
    </source>
</evidence>
<dbReference type="STRING" id="183478.A0A364MYC9"/>
<reference evidence="10" key="1">
    <citation type="submission" date="2018-05" db="EMBL/GenBank/DDBJ databases">
        <title>Draft genome sequence of Stemphylium lycopersici strain CIDEFI 213.</title>
        <authorList>
            <person name="Medina R."/>
            <person name="Franco M.E.E."/>
            <person name="Lucentini C.G."/>
            <person name="Saparrat M.C.N."/>
            <person name="Balatti P.A."/>
        </authorList>
    </citation>
    <scope>NUCLEOTIDE SEQUENCE [LARGE SCALE GENOMIC DNA]</scope>
    <source>
        <strain evidence="10">CIDEFI 213</strain>
    </source>
</reference>
<dbReference type="Pfam" id="PF05368">
    <property type="entry name" value="NmrA"/>
    <property type="match status" value="1"/>
</dbReference>
<evidence type="ECO:0000256" key="3">
    <source>
        <dbReference type="ARBA" id="ARBA00022723"/>
    </source>
</evidence>
<comment type="cofactor">
    <cofactor evidence="1">
        <name>heme</name>
        <dbReference type="ChEBI" id="CHEBI:30413"/>
    </cofactor>
</comment>
<keyword evidence="4" id="KW-0560">Oxidoreductase</keyword>
<proteinExistence type="inferred from homology"/>
<protein>
    <submittedName>
        <fullName evidence="9">Cytochrome p450</fullName>
    </submittedName>
</protein>